<dbReference type="Pfam" id="PF17919">
    <property type="entry name" value="RT_RNaseH_2"/>
    <property type="match status" value="1"/>
</dbReference>
<evidence type="ECO:0000313" key="3">
    <source>
        <dbReference type="EMBL" id="KAG8483222.1"/>
    </source>
</evidence>
<proteinExistence type="predicted"/>
<dbReference type="CDD" id="cd01647">
    <property type="entry name" value="RT_LTR"/>
    <property type="match status" value="1"/>
</dbReference>
<dbReference type="InterPro" id="IPR043128">
    <property type="entry name" value="Rev_trsase/Diguanyl_cyclase"/>
</dbReference>
<sequence length="207" mass="23624">MGVTSALRVKEVDVHKTTFRTCYGHYEFLVMPFGLMNTPAAFMDLMNRVFQPYLDQFIMVFIDNILVYSKTKDGHDEHLRKQPKNVFEIRSFLGLAGYYQRFVEGFSLIVAPLTKLLRKGESLVWTDAQQLSFEKLKSVLTQAPILIQPKFGKEFVVYSDTSLVRLGCVLMQDGKVVAYVSLQLKTHEGNHPTHDLELAAVVFALKI</sequence>
<evidence type="ECO:0000259" key="2">
    <source>
        <dbReference type="Pfam" id="PF17919"/>
    </source>
</evidence>
<accession>A0A8J5YJT6</accession>
<name>A0A8J5YJT6_9ROSI</name>
<dbReference type="EMBL" id="JAHUZN010000009">
    <property type="protein sequence ID" value="KAG8483222.1"/>
    <property type="molecule type" value="Genomic_DNA"/>
</dbReference>
<dbReference type="InterPro" id="IPR000477">
    <property type="entry name" value="RT_dom"/>
</dbReference>
<dbReference type="PANTHER" id="PTHR33064:SF37">
    <property type="entry name" value="RIBONUCLEASE H"/>
    <property type="match status" value="1"/>
</dbReference>
<reference evidence="3 4" key="1">
    <citation type="journal article" date="2021" name="bioRxiv">
        <title>The Gossypium anomalum genome as a resource for cotton improvement and evolutionary analysis of hybrid incompatibility.</title>
        <authorList>
            <person name="Grover C.E."/>
            <person name="Yuan D."/>
            <person name="Arick M.A."/>
            <person name="Miller E.R."/>
            <person name="Hu G."/>
            <person name="Peterson D.G."/>
            <person name="Wendel J.F."/>
            <person name="Udall J.A."/>
        </authorList>
    </citation>
    <scope>NUCLEOTIDE SEQUENCE [LARGE SCALE GENOMIC DNA]</scope>
    <source>
        <strain evidence="3">JFW-Udall</strain>
        <tissue evidence="3">Leaf</tissue>
    </source>
</reference>
<dbReference type="Proteomes" id="UP000701853">
    <property type="component" value="Chromosome 9"/>
</dbReference>
<dbReference type="InterPro" id="IPR041577">
    <property type="entry name" value="RT_RNaseH_2"/>
</dbReference>
<gene>
    <name evidence="3" type="ORF">CXB51_022213</name>
</gene>
<dbReference type="OrthoDB" id="415724at2759"/>
<keyword evidence="4" id="KW-1185">Reference proteome</keyword>
<dbReference type="AlphaFoldDB" id="A0A8J5YJT6"/>
<dbReference type="FunFam" id="3.30.70.270:FF:000020">
    <property type="entry name" value="Transposon Tf2-6 polyprotein-like Protein"/>
    <property type="match status" value="1"/>
</dbReference>
<evidence type="ECO:0000313" key="4">
    <source>
        <dbReference type="Proteomes" id="UP000701853"/>
    </source>
</evidence>
<dbReference type="PANTHER" id="PTHR33064">
    <property type="entry name" value="POL PROTEIN"/>
    <property type="match status" value="1"/>
</dbReference>
<dbReference type="Pfam" id="PF00078">
    <property type="entry name" value="RVT_1"/>
    <property type="match status" value="1"/>
</dbReference>
<feature type="domain" description="Reverse transcriptase/retrotransposon-derived protein RNase H-like" evidence="2">
    <location>
        <begin position="125"/>
        <end position="206"/>
    </location>
</feature>
<dbReference type="Gene3D" id="3.30.70.270">
    <property type="match status" value="2"/>
</dbReference>
<protein>
    <submittedName>
        <fullName evidence="3">Uncharacterized protein</fullName>
    </submittedName>
</protein>
<evidence type="ECO:0000259" key="1">
    <source>
        <dbReference type="Pfam" id="PF00078"/>
    </source>
</evidence>
<dbReference type="InterPro" id="IPR051320">
    <property type="entry name" value="Viral_Replic_Matur_Polypro"/>
</dbReference>
<organism evidence="3 4">
    <name type="scientific">Gossypium anomalum</name>
    <dbReference type="NCBI Taxonomy" id="47600"/>
    <lineage>
        <taxon>Eukaryota</taxon>
        <taxon>Viridiplantae</taxon>
        <taxon>Streptophyta</taxon>
        <taxon>Embryophyta</taxon>
        <taxon>Tracheophyta</taxon>
        <taxon>Spermatophyta</taxon>
        <taxon>Magnoliopsida</taxon>
        <taxon>eudicotyledons</taxon>
        <taxon>Gunneridae</taxon>
        <taxon>Pentapetalae</taxon>
        <taxon>rosids</taxon>
        <taxon>malvids</taxon>
        <taxon>Malvales</taxon>
        <taxon>Malvaceae</taxon>
        <taxon>Malvoideae</taxon>
        <taxon>Gossypium</taxon>
    </lineage>
</organism>
<feature type="domain" description="Reverse transcriptase" evidence="1">
    <location>
        <begin position="16"/>
        <end position="81"/>
    </location>
</feature>
<dbReference type="InterPro" id="IPR043502">
    <property type="entry name" value="DNA/RNA_pol_sf"/>
</dbReference>
<dbReference type="SUPFAM" id="SSF56672">
    <property type="entry name" value="DNA/RNA polymerases"/>
    <property type="match status" value="1"/>
</dbReference>
<comment type="caution">
    <text evidence="3">The sequence shown here is derived from an EMBL/GenBank/DDBJ whole genome shotgun (WGS) entry which is preliminary data.</text>
</comment>